<keyword evidence="6 8" id="KW-0663">Pyridoxal phosphate</keyword>
<dbReference type="FunFam" id="3.40.640.10:FF:000011">
    <property type="entry name" value="Ornithine aminotransferase"/>
    <property type="match status" value="1"/>
</dbReference>
<dbReference type="InterPro" id="IPR010164">
    <property type="entry name" value="Orn_aminotrans"/>
</dbReference>
<dbReference type="Pfam" id="PF00202">
    <property type="entry name" value="Aminotran_3"/>
    <property type="match status" value="1"/>
</dbReference>
<dbReference type="EMBL" id="LJUJ01000019">
    <property type="protein sequence ID" value="KPK63092.1"/>
    <property type="molecule type" value="Genomic_DNA"/>
</dbReference>
<keyword evidence="5 9" id="KW-0808">Transferase</keyword>
<dbReference type="InterPro" id="IPR015424">
    <property type="entry name" value="PyrdxlP-dep_Trfase"/>
</dbReference>
<dbReference type="GO" id="GO:0042802">
    <property type="term" value="F:identical protein binding"/>
    <property type="evidence" value="ECO:0007669"/>
    <property type="project" value="TreeGrafter"/>
</dbReference>
<dbReference type="PANTHER" id="PTHR11986">
    <property type="entry name" value="AMINOTRANSFERASE CLASS III"/>
    <property type="match status" value="1"/>
</dbReference>
<dbReference type="InterPro" id="IPR050103">
    <property type="entry name" value="Class-III_PLP-dep_AT"/>
</dbReference>
<dbReference type="AlphaFoldDB" id="A0A0S8FSZ7"/>
<evidence type="ECO:0000256" key="8">
    <source>
        <dbReference type="RuleBase" id="RU003560"/>
    </source>
</evidence>
<dbReference type="CDD" id="cd00610">
    <property type="entry name" value="OAT_like"/>
    <property type="match status" value="1"/>
</dbReference>
<protein>
    <recommendedName>
        <fullName evidence="3">ornithine aminotransferase</fullName>
        <ecNumber evidence="3">2.6.1.13</ecNumber>
    </recommendedName>
    <alternativeName>
        <fullName evidence="7">Ornithine--oxo-acid aminotransferase</fullName>
    </alternativeName>
</protein>
<evidence type="ECO:0000256" key="5">
    <source>
        <dbReference type="ARBA" id="ARBA00022679"/>
    </source>
</evidence>
<evidence type="ECO:0000256" key="6">
    <source>
        <dbReference type="ARBA" id="ARBA00022898"/>
    </source>
</evidence>
<dbReference type="InterPro" id="IPR049704">
    <property type="entry name" value="Aminotrans_3_PPA_site"/>
</dbReference>
<evidence type="ECO:0000313" key="10">
    <source>
        <dbReference type="Proteomes" id="UP000051373"/>
    </source>
</evidence>
<dbReference type="PANTHER" id="PTHR11986:SF18">
    <property type="entry name" value="ORNITHINE AMINOTRANSFERASE, MITOCHONDRIAL"/>
    <property type="match status" value="1"/>
</dbReference>
<comment type="cofactor">
    <cofactor evidence="1">
        <name>pyridoxal 5'-phosphate</name>
        <dbReference type="ChEBI" id="CHEBI:597326"/>
    </cofactor>
</comment>
<evidence type="ECO:0000256" key="4">
    <source>
        <dbReference type="ARBA" id="ARBA00022576"/>
    </source>
</evidence>
<dbReference type="SUPFAM" id="SSF53383">
    <property type="entry name" value="PLP-dependent transferases"/>
    <property type="match status" value="1"/>
</dbReference>
<gene>
    <name evidence="9" type="primary">rocD</name>
    <name evidence="9" type="ORF">AMJ83_08465</name>
</gene>
<sequence length="397" mass="44216">MKSNKDYIEFTEKFSANNYHPLPVVLTRGRGIWVWDVEGKKYLDMLSGYSALNQGHCHPRIAGALKKQADELSLTSRAFHNDKMGDFLEKICTLAGYEKALPMNSGAEAVETAIKVARKWGYYKKKVKDDCAEIIICENNFHGRTTTIVGFSSEVQYRDGFGPFAPGFKMIPYDDLSALDNAISESTVGFLIEPIQGEGGVNVPADGYLRKCQEICRKNNVLLIDDEIQTGLGRTGRLFAYEYENARPDILVIGKALSGGFYPVSAIACDNSIMEVIKPGDHGSTFGGNPLASAIGIAALDVIIEEKLAQRAYELGNWFTDELRKIQNPKFKEVRGKGLLIGIELTEKARPYCEKLMDLGILAKETHDMVVRFAPPLIIKKEELEWALDKIKQVFNT</sequence>
<dbReference type="GO" id="GO:0004587">
    <property type="term" value="F:ornithine aminotransferase activity"/>
    <property type="evidence" value="ECO:0007669"/>
    <property type="project" value="UniProtKB-EC"/>
</dbReference>
<dbReference type="EC" id="2.6.1.13" evidence="3"/>
<dbReference type="NCBIfam" id="TIGR01885">
    <property type="entry name" value="Orn_aminotrans"/>
    <property type="match status" value="1"/>
</dbReference>
<evidence type="ECO:0000256" key="1">
    <source>
        <dbReference type="ARBA" id="ARBA00001933"/>
    </source>
</evidence>
<comment type="caution">
    <text evidence="9">The sequence shown here is derived from an EMBL/GenBank/DDBJ whole genome shotgun (WGS) entry which is preliminary data.</text>
</comment>
<dbReference type="GO" id="GO:0030170">
    <property type="term" value="F:pyridoxal phosphate binding"/>
    <property type="evidence" value="ECO:0007669"/>
    <property type="project" value="InterPro"/>
</dbReference>
<dbReference type="Gene3D" id="3.90.1150.10">
    <property type="entry name" value="Aspartate Aminotransferase, domain 1"/>
    <property type="match status" value="1"/>
</dbReference>
<dbReference type="Gene3D" id="3.40.640.10">
    <property type="entry name" value="Type I PLP-dependent aspartate aminotransferase-like (Major domain)"/>
    <property type="match status" value="1"/>
</dbReference>
<evidence type="ECO:0000256" key="2">
    <source>
        <dbReference type="ARBA" id="ARBA00004998"/>
    </source>
</evidence>
<dbReference type="InterPro" id="IPR015421">
    <property type="entry name" value="PyrdxlP-dep_Trfase_major"/>
</dbReference>
<reference evidence="9 10" key="1">
    <citation type="journal article" date="2015" name="Microbiome">
        <title>Genomic resolution of linkages in carbon, nitrogen, and sulfur cycling among widespread estuary sediment bacteria.</title>
        <authorList>
            <person name="Baker B.J."/>
            <person name="Lazar C.S."/>
            <person name="Teske A.P."/>
            <person name="Dick G.J."/>
        </authorList>
    </citation>
    <scope>NUCLEOTIDE SEQUENCE [LARGE SCALE GENOMIC DNA]</scope>
    <source>
        <strain evidence="9">SM23_42</strain>
    </source>
</reference>
<dbReference type="PATRIC" id="fig|1703779.3.peg.441"/>
<evidence type="ECO:0000256" key="7">
    <source>
        <dbReference type="ARBA" id="ARBA00030587"/>
    </source>
</evidence>
<dbReference type="UniPathway" id="UPA00098">
    <property type="reaction ID" value="UER00358"/>
</dbReference>
<name>A0A0S8FSZ7_UNCW3</name>
<accession>A0A0S8FSZ7</accession>
<organism evidence="9 10">
    <name type="scientific">candidate division WOR_3 bacterium SM23_42</name>
    <dbReference type="NCBI Taxonomy" id="1703779"/>
    <lineage>
        <taxon>Bacteria</taxon>
        <taxon>Bacteria division WOR-3</taxon>
    </lineage>
</organism>
<proteinExistence type="inferred from homology"/>
<dbReference type="GO" id="GO:0055129">
    <property type="term" value="P:L-proline biosynthetic process"/>
    <property type="evidence" value="ECO:0007669"/>
    <property type="project" value="UniProtKB-UniPathway"/>
</dbReference>
<dbReference type="Proteomes" id="UP000051373">
    <property type="component" value="Unassembled WGS sequence"/>
</dbReference>
<evidence type="ECO:0000313" key="9">
    <source>
        <dbReference type="EMBL" id="KPK63092.1"/>
    </source>
</evidence>
<dbReference type="STRING" id="1703779.AMJ83_08465"/>
<keyword evidence="4 9" id="KW-0032">Aminotransferase</keyword>
<dbReference type="PROSITE" id="PS00600">
    <property type="entry name" value="AA_TRANSFER_CLASS_3"/>
    <property type="match status" value="1"/>
</dbReference>
<comment type="pathway">
    <text evidence="2">Amino-acid biosynthesis; L-proline biosynthesis; L-glutamate 5-semialdehyde from L-ornithine: step 1/1.</text>
</comment>
<dbReference type="InterPro" id="IPR015422">
    <property type="entry name" value="PyrdxlP-dep_Trfase_small"/>
</dbReference>
<evidence type="ECO:0000256" key="3">
    <source>
        <dbReference type="ARBA" id="ARBA00012924"/>
    </source>
</evidence>
<dbReference type="PIRSF" id="PIRSF000521">
    <property type="entry name" value="Transaminase_4ab_Lys_Orn"/>
    <property type="match status" value="1"/>
</dbReference>
<comment type="similarity">
    <text evidence="8">Belongs to the class-III pyridoxal-phosphate-dependent aminotransferase family.</text>
</comment>
<dbReference type="InterPro" id="IPR005814">
    <property type="entry name" value="Aminotrans_3"/>
</dbReference>